<dbReference type="PROSITE" id="PS51318">
    <property type="entry name" value="TAT"/>
    <property type="match status" value="1"/>
</dbReference>
<proteinExistence type="predicted"/>
<evidence type="ECO:0000256" key="1">
    <source>
        <dbReference type="SAM" id="MobiDB-lite"/>
    </source>
</evidence>
<name>X5DVE6_9CORY</name>
<dbReference type="PROSITE" id="PS51257">
    <property type="entry name" value="PROKAR_LIPOPROTEIN"/>
    <property type="match status" value="1"/>
</dbReference>
<feature type="chain" id="PRO_5039733882" evidence="2">
    <location>
        <begin position="24"/>
        <end position="438"/>
    </location>
</feature>
<dbReference type="EMBL" id="CP006842">
    <property type="protein sequence ID" value="AHW64627.1"/>
    <property type="molecule type" value="Genomic_DNA"/>
</dbReference>
<organism evidence="4 5">
    <name type="scientific">Corynebacterium glyciniphilum AJ 3170</name>
    <dbReference type="NCBI Taxonomy" id="1404245"/>
    <lineage>
        <taxon>Bacteria</taxon>
        <taxon>Bacillati</taxon>
        <taxon>Actinomycetota</taxon>
        <taxon>Actinomycetes</taxon>
        <taxon>Mycobacteriales</taxon>
        <taxon>Corynebacteriaceae</taxon>
        <taxon>Corynebacterium</taxon>
    </lineage>
</organism>
<dbReference type="PANTHER" id="PTHR46310:SF7">
    <property type="entry name" value="AMIDASE 1"/>
    <property type="match status" value="1"/>
</dbReference>
<keyword evidence="5" id="KW-1185">Reference proteome</keyword>
<feature type="signal peptide" evidence="2">
    <location>
        <begin position="1"/>
        <end position="23"/>
    </location>
</feature>
<evidence type="ECO:0000256" key="2">
    <source>
        <dbReference type="SAM" id="SignalP"/>
    </source>
</evidence>
<dbReference type="STRING" id="1404245.CGLY_10910"/>
<dbReference type="Pfam" id="PF01425">
    <property type="entry name" value="Amidase"/>
    <property type="match status" value="1"/>
</dbReference>
<dbReference type="InterPro" id="IPR023631">
    <property type="entry name" value="Amidase_dom"/>
</dbReference>
<gene>
    <name evidence="4" type="ORF">CGLY_10910</name>
</gene>
<dbReference type="Proteomes" id="UP000023703">
    <property type="component" value="Chromosome"/>
</dbReference>
<feature type="domain" description="Amidase" evidence="3">
    <location>
        <begin position="73"/>
        <end position="237"/>
    </location>
</feature>
<dbReference type="KEGG" id="cgy:CGLY_10910"/>
<protein>
    <submittedName>
        <fullName evidence="4">Amidase</fullName>
    </submittedName>
</protein>
<evidence type="ECO:0000313" key="5">
    <source>
        <dbReference type="Proteomes" id="UP000023703"/>
    </source>
</evidence>
<dbReference type="InterPro" id="IPR006311">
    <property type="entry name" value="TAT_signal"/>
</dbReference>
<dbReference type="AlphaFoldDB" id="X5DVE6"/>
<dbReference type="SUPFAM" id="SSF75304">
    <property type="entry name" value="Amidase signature (AS) enzymes"/>
    <property type="match status" value="1"/>
</dbReference>
<dbReference type="InterPro" id="IPR036928">
    <property type="entry name" value="AS_sf"/>
</dbReference>
<evidence type="ECO:0000313" key="4">
    <source>
        <dbReference type="EMBL" id="AHW64627.1"/>
    </source>
</evidence>
<evidence type="ECO:0000259" key="3">
    <source>
        <dbReference type="Pfam" id="PF01425"/>
    </source>
</evidence>
<dbReference type="HOGENOM" id="CLU_009600_0_3_11"/>
<feature type="region of interest" description="Disordered" evidence="1">
    <location>
        <begin position="32"/>
        <end position="53"/>
    </location>
</feature>
<dbReference type="Gene3D" id="3.90.1300.10">
    <property type="entry name" value="Amidase signature (AS) domain"/>
    <property type="match status" value="1"/>
</dbReference>
<dbReference type="PANTHER" id="PTHR46310">
    <property type="entry name" value="AMIDASE 1"/>
    <property type="match status" value="1"/>
</dbReference>
<keyword evidence="2" id="KW-0732">Signal</keyword>
<sequence>MPAKPTMSRRTFFLFTGMSAAGAMGLAACGSDDPGNAASTTSSDATPSGTAGADVDTTVWREYGTPLAEPTGSGILDGGTVAVKDLYAVEGHVIGAGNEEWLAQARPELSSAPAVTGLLSAGAAIAGIARTDEFAYSLAGTNGHYGIPPNPTAPDRIPGGSTSGSGAAVALGEATIGLGTDTGGSIRIPASYQGLFGIRTTHGAISREGLIPLAPSFDTVGWLTSTREALYEVADVLEPVLPETVDVDRVVYARSLLDIADPEVAGAVEDALRNWSGDLPVEEIQFDAAVLPDWVGAFQTRQGYEAWQAHGAWIEEHWDSLNPDVRSRFETAAGYTDADLTSADRTLDEARGIINDALGNSVLILPSASSVAPDRESAELGGETIETARADTFQLTCLAGITGRPAVSSPLPVDGPPMGICAVGPRNSDRALARLVTV</sequence>
<dbReference type="RefSeq" id="WP_227590251.1">
    <property type="nucleotide sequence ID" value="NZ_CP006842.1"/>
</dbReference>
<reference evidence="4 5" key="1">
    <citation type="journal article" date="2015" name="Int. J. Syst. Evol. Microbiol.">
        <title>Revisiting Corynebacterium glyciniphilum (ex Kubota et al., 1972) sp. nov., nom. rev., isolated from putrefied banana.</title>
        <authorList>
            <person name="Al-Dilaimi A."/>
            <person name="Bednarz H."/>
            <person name="Lomker A."/>
            <person name="Niehaus K."/>
            <person name="Kalinowski J."/>
            <person name="Ruckert C."/>
        </authorList>
    </citation>
    <scope>NUCLEOTIDE SEQUENCE [LARGE SCALE GENOMIC DNA]</scope>
    <source>
        <strain evidence="4">AJ 3170</strain>
    </source>
</reference>
<dbReference type="eggNOG" id="COG0154">
    <property type="taxonomic scope" value="Bacteria"/>
</dbReference>
<accession>X5DVE6</accession>